<gene>
    <name evidence="2" type="ORF">DMB68_05245</name>
</gene>
<dbReference type="OrthoDB" id="882993at2"/>
<sequence>MKKIGLLLVLLVSLVSCSNDDSDNKKQPVVTNYYGIWIQYTEPRFANDPSSNQFSYIFKKDNTFSKTRLYENINTTLTGTFEIIKKDNVTQFILTYKEYNPLISNCSSGLIESFTLESGHLVDDARACDRSYVFKKIY</sequence>
<dbReference type="EMBL" id="QJHL01000001">
    <property type="protein sequence ID" value="PXY46575.1"/>
    <property type="molecule type" value="Genomic_DNA"/>
</dbReference>
<evidence type="ECO:0008006" key="4">
    <source>
        <dbReference type="Google" id="ProtNLM"/>
    </source>
</evidence>
<comment type="caution">
    <text evidence="2">The sequence shown here is derived from an EMBL/GenBank/DDBJ whole genome shotgun (WGS) entry which is preliminary data.</text>
</comment>
<evidence type="ECO:0000313" key="2">
    <source>
        <dbReference type="EMBL" id="PXY46575.1"/>
    </source>
</evidence>
<evidence type="ECO:0000313" key="3">
    <source>
        <dbReference type="Proteomes" id="UP000247681"/>
    </source>
</evidence>
<dbReference type="Proteomes" id="UP000247681">
    <property type="component" value="Unassembled WGS sequence"/>
</dbReference>
<proteinExistence type="predicted"/>
<name>A0A2V4C5X5_9FLAO</name>
<dbReference type="PROSITE" id="PS51257">
    <property type="entry name" value="PROKAR_LIPOPROTEIN"/>
    <property type="match status" value="1"/>
</dbReference>
<protein>
    <recommendedName>
        <fullName evidence="4">Lipocalin-like domain-containing protein</fullName>
    </recommendedName>
</protein>
<feature type="signal peptide" evidence="1">
    <location>
        <begin position="1"/>
        <end position="18"/>
    </location>
</feature>
<accession>A0A2V4C5X5</accession>
<keyword evidence="3" id="KW-1185">Reference proteome</keyword>
<feature type="chain" id="PRO_5016052884" description="Lipocalin-like domain-containing protein" evidence="1">
    <location>
        <begin position="19"/>
        <end position="138"/>
    </location>
</feature>
<dbReference type="AlphaFoldDB" id="A0A2V4C5X5"/>
<evidence type="ECO:0000256" key="1">
    <source>
        <dbReference type="SAM" id="SignalP"/>
    </source>
</evidence>
<dbReference type="RefSeq" id="WP_110345583.1">
    <property type="nucleotide sequence ID" value="NZ_QJHL01000001.1"/>
</dbReference>
<organism evidence="2 3">
    <name type="scientific">Flavobacterium hydrophilum</name>
    <dbReference type="NCBI Taxonomy" id="2211445"/>
    <lineage>
        <taxon>Bacteria</taxon>
        <taxon>Pseudomonadati</taxon>
        <taxon>Bacteroidota</taxon>
        <taxon>Flavobacteriia</taxon>
        <taxon>Flavobacteriales</taxon>
        <taxon>Flavobacteriaceae</taxon>
        <taxon>Flavobacterium</taxon>
    </lineage>
</organism>
<reference evidence="2 3" key="1">
    <citation type="submission" date="2018-05" db="EMBL/GenBank/DDBJ databases">
        <title>Flavobacterium sp. strain IMCC34758, incomplete genome.</title>
        <authorList>
            <person name="Joung Y."/>
        </authorList>
    </citation>
    <scope>NUCLEOTIDE SEQUENCE [LARGE SCALE GENOMIC DNA]</scope>
    <source>
        <strain evidence="2 3">IMCC34758</strain>
    </source>
</reference>
<keyword evidence="1" id="KW-0732">Signal</keyword>